<evidence type="ECO:0000313" key="1">
    <source>
        <dbReference type="EMBL" id="QDU06251.1"/>
    </source>
</evidence>
<reference evidence="1 2" key="1">
    <citation type="submission" date="2019-02" db="EMBL/GenBank/DDBJ databases">
        <title>Deep-cultivation of Planctomycetes and their phenomic and genomic characterization uncovers novel biology.</title>
        <authorList>
            <person name="Wiegand S."/>
            <person name="Jogler M."/>
            <person name="Boedeker C."/>
            <person name="Pinto D."/>
            <person name="Vollmers J."/>
            <person name="Rivas-Marin E."/>
            <person name="Kohn T."/>
            <person name="Peeters S.H."/>
            <person name="Heuer A."/>
            <person name="Rast P."/>
            <person name="Oberbeckmann S."/>
            <person name="Bunk B."/>
            <person name="Jeske O."/>
            <person name="Meyerdierks A."/>
            <person name="Storesund J.E."/>
            <person name="Kallscheuer N."/>
            <person name="Luecker S."/>
            <person name="Lage O.M."/>
            <person name="Pohl T."/>
            <person name="Merkel B.J."/>
            <person name="Hornburger P."/>
            <person name="Mueller R.-W."/>
            <person name="Bruemmer F."/>
            <person name="Labrenz M."/>
            <person name="Spormann A.M."/>
            <person name="Op den Camp H."/>
            <person name="Overmann J."/>
            <person name="Amann R."/>
            <person name="Jetten M.S.M."/>
            <person name="Mascher T."/>
            <person name="Medema M.H."/>
            <person name="Devos D.P."/>
            <person name="Kaster A.-K."/>
            <person name="Ovreas L."/>
            <person name="Rohde M."/>
            <person name="Galperin M.Y."/>
            <person name="Jogler C."/>
        </authorList>
    </citation>
    <scope>NUCLEOTIDE SEQUENCE [LARGE SCALE GENOMIC DNA]</scope>
    <source>
        <strain evidence="1 2">V6</strain>
    </source>
</reference>
<accession>A0A517WLV9</accession>
<proteinExistence type="predicted"/>
<name>A0A517WLV9_9PLAN</name>
<protein>
    <submittedName>
        <fullName evidence="1">Uncharacterized protein</fullName>
    </submittedName>
</protein>
<evidence type="ECO:0000313" key="2">
    <source>
        <dbReference type="Proteomes" id="UP000320722"/>
    </source>
</evidence>
<organism evidence="1 2">
    <name type="scientific">Gimesia chilikensis</name>
    <dbReference type="NCBI Taxonomy" id="2605989"/>
    <lineage>
        <taxon>Bacteria</taxon>
        <taxon>Pseudomonadati</taxon>
        <taxon>Planctomycetota</taxon>
        <taxon>Planctomycetia</taxon>
        <taxon>Planctomycetales</taxon>
        <taxon>Planctomycetaceae</taxon>
        <taxon>Gimesia</taxon>
    </lineage>
</organism>
<sequence>MGLLLFLRAAGEMFRGVIHQSKLCHTIDGCISDCGYYYEMIIN</sequence>
<dbReference type="AlphaFoldDB" id="A0A517WLV9"/>
<gene>
    <name evidence="1" type="ORF">V6x_60030</name>
</gene>
<dbReference type="EMBL" id="CP036347">
    <property type="protein sequence ID" value="QDU06251.1"/>
    <property type="molecule type" value="Genomic_DNA"/>
</dbReference>
<dbReference type="Proteomes" id="UP000320722">
    <property type="component" value="Chromosome"/>
</dbReference>